<protein>
    <submittedName>
        <fullName evidence="1">Uncharacterized protein</fullName>
    </submittedName>
</protein>
<dbReference type="EMBL" id="LLXJ01009993">
    <property type="protein sequence ID" value="PKB92756.1"/>
    <property type="molecule type" value="Genomic_DNA"/>
</dbReference>
<evidence type="ECO:0000313" key="2">
    <source>
        <dbReference type="Proteomes" id="UP000232722"/>
    </source>
</evidence>
<gene>
    <name evidence="1" type="ORF">RhiirA5_443504</name>
</gene>
<proteinExistence type="predicted"/>
<dbReference type="VEuPathDB" id="FungiDB:FUN_019182"/>
<organism evidence="1 2">
    <name type="scientific">Rhizophagus irregularis</name>
    <dbReference type="NCBI Taxonomy" id="588596"/>
    <lineage>
        <taxon>Eukaryota</taxon>
        <taxon>Fungi</taxon>
        <taxon>Fungi incertae sedis</taxon>
        <taxon>Mucoromycota</taxon>
        <taxon>Glomeromycotina</taxon>
        <taxon>Glomeromycetes</taxon>
        <taxon>Glomerales</taxon>
        <taxon>Glomeraceae</taxon>
        <taxon>Rhizophagus</taxon>
    </lineage>
</organism>
<reference evidence="1 2" key="2">
    <citation type="submission" date="2017-09" db="EMBL/GenBank/DDBJ databases">
        <title>Extensive intraspecific genome diversity in a model arbuscular mycorrhizal fungus.</title>
        <authorList>
            <person name="Chen E.C."/>
            <person name="Morin E."/>
            <person name="Beaudet D."/>
            <person name="Noel J."/>
            <person name="Ndikumana S."/>
            <person name="Charron P."/>
            <person name="St-Onge C."/>
            <person name="Giorgi J."/>
            <person name="Grigoriev I.V."/>
            <person name="Roux C."/>
            <person name="Martin F.M."/>
            <person name="Corradi N."/>
        </authorList>
    </citation>
    <scope>NUCLEOTIDE SEQUENCE [LARGE SCALE GENOMIC DNA]</scope>
    <source>
        <strain evidence="1 2">A5</strain>
    </source>
</reference>
<reference evidence="1 2" key="1">
    <citation type="submission" date="2016-04" db="EMBL/GenBank/DDBJ databases">
        <title>Genome analyses suggest a sexual origin of heterokaryosis in a supposedly ancient asexual fungus.</title>
        <authorList>
            <person name="Ropars J."/>
            <person name="Sedzielewska K."/>
            <person name="Noel J."/>
            <person name="Charron P."/>
            <person name="Farinelli L."/>
            <person name="Marton T."/>
            <person name="Kruger M."/>
            <person name="Pelin A."/>
            <person name="Brachmann A."/>
            <person name="Corradi N."/>
        </authorList>
    </citation>
    <scope>NUCLEOTIDE SEQUENCE [LARGE SCALE GENOMIC DNA]</scope>
    <source>
        <strain evidence="1 2">A5</strain>
    </source>
</reference>
<evidence type="ECO:0000313" key="1">
    <source>
        <dbReference type="EMBL" id="PKB92756.1"/>
    </source>
</evidence>
<dbReference type="AlphaFoldDB" id="A0A2N0NDV3"/>
<dbReference type="Proteomes" id="UP000232722">
    <property type="component" value="Unassembled WGS sequence"/>
</dbReference>
<feature type="non-terminal residue" evidence="1">
    <location>
        <position position="1"/>
    </location>
</feature>
<name>A0A2N0NDV3_9GLOM</name>
<accession>A0A2N0NDV3</accession>
<comment type="caution">
    <text evidence="1">The sequence shown here is derived from an EMBL/GenBank/DDBJ whole genome shotgun (WGS) entry which is preliminary data.</text>
</comment>
<sequence length="110" mass="13067">VSGVLNHLKDVSERLRSVIENPGFEKFEEVSLDNKSDGKNHKKNEKKYNLDNKTVNLGKSLHKILQFIYKLPTCPPIHDKKIFFQNKSYYKSPNERFRIFIFKRLSIVNW</sequence>